<evidence type="ECO:0000313" key="6">
    <source>
        <dbReference type="EMBL" id="WKA13318.1"/>
    </source>
</evidence>
<evidence type="ECO:0008006" key="8">
    <source>
        <dbReference type="Google" id="ProtNLM"/>
    </source>
</evidence>
<evidence type="ECO:0000256" key="1">
    <source>
        <dbReference type="ARBA" id="ARBA00022737"/>
    </source>
</evidence>
<keyword evidence="3" id="KW-0611">Plant defense</keyword>
<dbReference type="EMBL" id="CP126666">
    <property type="protein sequence ID" value="WKA13318.1"/>
    <property type="molecule type" value="Genomic_DNA"/>
</dbReference>
<dbReference type="Pfam" id="PF25019">
    <property type="entry name" value="LRR_R13L1-DRL21"/>
    <property type="match status" value="1"/>
</dbReference>
<keyword evidence="7" id="KW-1185">Reference proteome</keyword>
<evidence type="ECO:0000259" key="4">
    <source>
        <dbReference type="Pfam" id="PF18052"/>
    </source>
</evidence>
<feature type="domain" description="Disease resistance N-terminal" evidence="4">
    <location>
        <begin position="9"/>
        <end position="92"/>
    </location>
</feature>
<dbReference type="Pfam" id="PF18052">
    <property type="entry name" value="Rx_N"/>
    <property type="match status" value="1"/>
</dbReference>
<dbReference type="Gene3D" id="3.40.1170.20">
    <property type="entry name" value="tRNA intron endonuclease, N-terminal domain"/>
    <property type="match status" value="1"/>
</dbReference>
<dbReference type="Proteomes" id="UP001227230">
    <property type="component" value="Chromosome 19"/>
</dbReference>
<evidence type="ECO:0000259" key="5">
    <source>
        <dbReference type="Pfam" id="PF25019"/>
    </source>
</evidence>
<dbReference type="PANTHER" id="PTHR47186">
    <property type="entry name" value="LEUCINE-RICH REPEAT-CONTAINING PROTEIN 57"/>
    <property type="match status" value="1"/>
</dbReference>
<keyword evidence="1" id="KW-0677">Repeat</keyword>
<evidence type="ECO:0000256" key="3">
    <source>
        <dbReference type="ARBA" id="ARBA00022821"/>
    </source>
</evidence>
<name>A0ABY9E1Y0_VITVI</name>
<protein>
    <recommendedName>
        <fullName evidence="8">Rx N-terminal domain-containing protein</fullName>
    </recommendedName>
</protein>
<sequence>MADQIPFGVVDHILIKSGSLAVQEIRSMYGVPKELTKLCGKLGTIKAVLLDAEEKQQQNNHAVKDWVWRLKGVVYDADDLLDDYATHYLQRGGLARQDSSAISEVLPSFKSLRVLSVDNLAIEKVSMWVDKLSHLRYLDLSLRDFEAPPNAITRLKNLQTLKLNECWSLKRFPKDTRKLINLRHLENGGCANLTHMPHGIGELTLLQSLPLFVVGEEKELSRVHTIGSLIELKRLNQLRGGLLIKNLQNARVSEGEILKEKECLESLRLEWAQEGNCDVDDELVMKGLQPHRNLKELYIGGYRGERFPSWMMNSLLPNLIKIKIAGCSRCQILPPFSQLPSLQSLDLWNMEEVEGMKEGSSATNAEFFPALQFLKLNRMPKLKGLWRMESGAEQGPSFPHLFKLEIEGCHNLTSFELHSSPSLSTSKIKKCPHLTSFKLQSSPRLSTLKIEECLLLSSFELHSSPCLSEFEISDCPNLTSLGLQSSPSLSKLEIHSCPNLTSLEMPSSLGLSQLQIRDRRNFKSLELQSCSSLAISTIQSYDKLKSLEMPSSLGLSRLEISDRRNLKSLELQSFSSLSILTILSCDELTSLELPSSPHLSRLQISFCCNLKSLELPSSPGLSQLEIEYCDNFTSLELQSAPRLCQVQIRHCQNLTFLKEVSLPSLEKLFLSTVRRVVLIMFVSASSSLESLFINNIDDMPWIGSFTSLMDLHICDCAELTSRSEEMHSLKSLPTLKTFHCWNLLEDAKRKHFKFKNRESHAWCRFHQYRETFQISSCIRRV</sequence>
<dbReference type="SUPFAM" id="SSF52058">
    <property type="entry name" value="L domain-like"/>
    <property type="match status" value="2"/>
</dbReference>
<proteinExistence type="predicted"/>
<organism evidence="6 7">
    <name type="scientific">Vitis vinifera</name>
    <name type="common">Grape</name>
    <dbReference type="NCBI Taxonomy" id="29760"/>
    <lineage>
        <taxon>Eukaryota</taxon>
        <taxon>Viridiplantae</taxon>
        <taxon>Streptophyta</taxon>
        <taxon>Embryophyta</taxon>
        <taxon>Tracheophyta</taxon>
        <taxon>Spermatophyta</taxon>
        <taxon>Magnoliopsida</taxon>
        <taxon>eudicotyledons</taxon>
        <taxon>Gunneridae</taxon>
        <taxon>Pentapetalae</taxon>
        <taxon>rosids</taxon>
        <taxon>Vitales</taxon>
        <taxon>Vitaceae</taxon>
        <taxon>Viteae</taxon>
        <taxon>Vitis</taxon>
    </lineage>
</organism>
<evidence type="ECO:0000313" key="7">
    <source>
        <dbReference type="Proteomes" id="UP001227230"/>
    </source>
</evidence>
<dbReference type="InterPro" id="IPR041118">
    <property type="entry name" value="Rx_N"/>
</dbReference>
<feature type="domain" description="R13L1/DRL21-like LRR repeat region" evidence="5">
    <location>
        <begin position="230"/>
        <end position="350"/>
    </location>
</feature>
<gene>
    <name evidence="6" type="ORF">VitviT2T_030630</name>
</gene>
<dbReference type="InterPro" id="IPR032675">
    <property type="entry name" value="LRR_dom_sf"/>
</dbReference>
<reference evidence="6 7" key="1">
    <citation type="journal article" date="2023" name="Hortic Res">
        <title>The complete reference genome for grapevine (Vitis vinifera L.) genetics and breeding.</title>
        <authorList>
            <person name="Shi X."/>
            <person name="Cao S."/>
            <person name="Wang X."/>
            <person name="Huang S."/>
            <person name="Wang Y."/>
            <person name="Liu Z."/>
            <person name="Liu W."/>
            <person name="Leng X."/>
            <person name="Peng Y."/>
            <person name="Wang N."/>
            <person name="Wang Y."/>
            <person name="Ma Z."/>
            <person name="Xu X."/>
            <person name="Zhang F."/>
            <person name="Xue H."/>
            <person name="Zhong H."/>
            <person name="Wang Y."/>
            <person name="Zhang K."/>
            <person name="Velt A."/>
            <person name="Avia K."/>
            <person name="Holtgrawe D."/>
            <person name="Grimplet J."/>
            <person name="Matus J.T."/>
            <person name="Ware D."/>
            <person name="Wu X."/>
            <person name="Wang H."/>
            <person name="Liu C."/>
            <person name="Fang Y."/>
            <person name="Rustenholz C."/>
            <person name="Cheng Z."/>
            <person name="Xiao H."/>
            <person name="Zhou Y."/>
        </authorList>
    </citation>
    <scope>NUCLEOTIDE SEQUENCE [LARGE SCALE GENOMIC DNA]</scope>
    <source>
        <strain evidence="7">cv. Pinot noir / PN40024</strain>
        <tissue evidence="6">Leaf</tissue>
    </source>
</reference>
<evidence type="ECO:0000256" key="2">
    <source>
        <dbReference type="ARBA" id="ARBA00022741"/>
    </source>
</evidence>
<dbReference type="Gene3D" id="3.80.10.10">
    <property type="entry name" value="Ribonuclease Inhibitor"/>
    <property type="match status" value="2"/>
</dbReference>
<keyword evidence="2" id="KW-0547">Nucleotide-binding</keyword>
<accession>A0ABY9E1Y0</accession>
<dbReference type="PANTHER" id="PTHR47186:SF13">
    <property type="entry name" value="DISEASE RESISTANCE PROTEIN RGA3"/>
    <property type="match status" value="1"/>
</dbReference>
<dbReference type="InterPro" id="IPR056789">
    <property type="entry name" value="LRR_R13L1-DRL21"/>
</dbReference>